<dbReference type="EMBL" id="AZGR01000164">
    <property type="protein sequence ID" value="ETA85289.1"/>
    <property type="molecule type" value="Genomic_DNA"/>
</dbReference>
<dbReference type="HOGENOM" id="CLU_3177519_0_0_6"/>
<name>V7IIY4_SALET</name>
<reference evidence="1 2" key="1">
    <citation type="journal article" date="2014" name="Genome Announc.">
        <title>Whole-Genome Sequencing of Salmonella enterica subsp. enterica Serovar Cubana Strains Isolated from Agricultural Sources.</title>
        <authorList>
            <person name="Benahmed F.H."/>
            <person name="Gopinath G.R."/>
            <person name="Wang H."/>
            <person name="Jean-Gilles Beaubrun J."/>
            <person name="Grim C."/>
            <person name="Cheng C.M."/>
            <person name="McClelland M."/>
            <person name="Ayers S."/>
            <person name="Abbott J."/>
            <person name="Desai P."/>
            <person name="Frye J.G."/>
            <person name="Weinstock G."/>
            <person name="Hammack T.S."/>
            <person name="Hanes D.E."/>
            <person name="Rasmussen M.A."/>
            <person name="Davidson M.K."/>
        </authorList>
    </citation>
    <scope>NUCLEOTIDE SEQUENCE [LARGE SCALE GENOMIC DNA]</scope>
    <source>
        <strain evidence="1">76814</strain>
    </source>
</reference>
<evidence type="ECO:0000313" key="1">
    <source>
        <dbReference type="EMBL" id="ETA85289.1"/>
    </source>
</evidence>
<gene>
    <name evidence="1" type="ORF">A628_04748</name>
</gene>
<protein>
    <submittedName>
        <fullName evidence="1">Uncharacterized protein</fullName>
    </submittedName>
</protein>
<comment type="caution">
    <text evidence="1">The sequence shown here is derived from an EMBL/GenBank/DDBJ whole genome shotgun (WGS) entry which is preliminary data.</text>
</comment>
<feature type="non-terminal residue" evidence="1">
    <location>
        <position position="47"/>
    </location>
</feature>
<accession>V7IIY4</accession>
<dbReference type="AlphaFoldDB" id="V7IIY4"/>
<sequence>MVDAGNFGGSVPEAAVLPPLPLPRADRGSFFANKSRIRLCHKMACVL</sequence>
<dbReference type="Proteomes" id="UP000018534">
    <property type="component" value="Unassembled WGS sequence"/>
</dbReference>
<organism evidence="1 2">
    <name type="scientific">Salmonella enterica subsp. enterica serovar Cubana str. 76814</name>
    <dbReference type="NCBI Taxonomy" id="1192560"/>
    <lineage>
        <taxon>Bacteria</taxon>
        <taxon>Pseudomonadati</taxon>
        <taxon>Pseudomonadota</taxon>
        <taxon>Gammaproteobacteria</taxon>
        <taxon>Enterobacterales</taxon>
        <taxon>Enterobacteriaceae</taxon>
        <taxon>Salmonella</taxon>
    </lineage>
</organism>
<evidence type="ECO:0000313" key="2">
    <source>
        <dbReference type="Proteomes" id="UP000018534"/>
    </source>
</evidence>
<proteinExistence type="predicted"/>